<keyword evidence="7" id="KW-0479">Metal-binding</keyword>
<evidence type="ECO:0000256" key="3">
    <source>
        <dbReference type="ARBA" id="ARBA00009736"/>
    </source>
</evidence>
<evidence type="ECO:0000313" key="11">
    <source>
        <dbReference type="EMBL" id="KAJ8318601.1"/>
    </source>
</evidence>
<dbReference type="InterPro" id="IPR043169">
    <property type="entry name" value="PMM_cap"/>
</dbReference>
<comment type="caution">
    <text evidence="11">The sequence shown here is derived from an EMBL/GenBank/DDBJ whole genome shotgun (WGS) entry which is preliminary data.</text>
</comment>
<comment type="subunit">
    <text evidence="4 10">Homodimer.</text>
</comment>
<comment type="catalytic activity">
    <reaction evidence="10">
        <text>alpha-D-mannose 1-phosphate = D-mannose 6-phosphate</text>
        <dbReference type="Rhea" id="RHEA:11140"/>
        <dbReference type="ChEBI" id="CHEBI:58409"/>
        <dbReference type="ChEBI" id="CHEBI:58735"/>
        <dbReference type="EC" id="5.4.2.8"/>
    </reaction>
</comment>
<evidence type="ECO:0000256" key="5">
    <source>
        <dbReference type="ARBA" id="ARBA00012730"/>
    </source>
</evidence>
<dbReference type="Proteomes" id="UP001217089">
    <property type="component" value="Unassembled WGS sequence"/>
</dbReference>
<dbReference type="PANTHER" id="PTHR10466:SF0">
    <property type="entry name" value="PHOSPHOMANNOMUTASE"/>
    <property type="match status" value="1"/>
</dbReference>
<dbReference type="InterPro" id="IPR005002">
    <property type="entry name" value="PMM"/>
</dbReference>
<keyword evidence="8" id="KW-0460">Magnesium</keyword>
<dbReference type="InterPro" id="IPR023214">
    <property type="entry name" value="HAD_sf"/>
</dbReference>
<evidence type="ECO:0000256" key="1">
    <source>
        <dbReference type="ARBA" id="ARBA00004496"/>
    </source>
</evidence>
<evidence type="ECO:0000256" key="2">
    <source>
        <dbReference type="ARBA" id="ARBA00004699"/>
    </source>
</evidence>
<accession>A0ABQ9FPG8</accession>
<proteinExistence type="inferred from homology"/>
<gene>
    <name evidence="11" type="ORF">KUTeg_003692</name>
</gene>
<comment type="similarity">
    <text evidence="3 10">Belongs to the eukaryotic PMM family.</text>
</comment>
<evidence type="ECO:0000256" key="10">
    <source>
        <dbReference type="RuleBase" id="RU361118"/>
    </source>
</evidence>
<dbReference type="PANTHER" id="PTHR10466">
    <property type="entry name" value="PHOSPHOMANNOMUTASE"/>
    <property type="match status" value="1"/>
</dbReference>
<evidence type="ECO:0000256" key="9">
    <source>
        <dbReference type="ARBA" id="ARBA00023235"/>
    </source>
</evidence>
<organism evidence="11 12">
    <name type="scientific">Tegillarca granosa</name>
    <name type="common">Malaysian cockle</name>
    <name type="synonym">Anadara granosa</name>
    <dbReference type="NCBI Taxonomy" id="220873"/>
    <lineage>
        <taxon>Eukaryota</taxon>
        <taxon>Metazoa</taxon>
        <taxon>Spiralia</taxon>
        <taxon>Lophotrochozoa</taxon>
        <taxon>Mollusca</taxon>
        <taxon>Bivalvia</taxon>
        <taxon>Autobranchia</taxon>
        <taxon>Pteriomorphia</taxon>
        <taxon>Arcoida</taxon>
        <taxon>Arcoidea</taxon>
        <taxon>Arcidae</taxon>
        <taxon>Tegillarca</taxon>
    </lineage>
</organism>
<keyword evidence="6 10" id="KW-0963">Cytoplasm</keyword>
<dbReference type="Gene3D" id="3.40.50.1000">
    <property type="entry name" value="HAD superfamily/HAD-like"/>
    <property type="match status" value="1"/>
</dbReference>
<comment type="pathway">
    <text evidence="2 10">Nucleotide-sugar biosynthesis; GDP-alpha-D-mannose biosynthesis; alpha-D-mannose 1-phosphate from D-fructose 6-phosphate: step 2/2.</text>
</comment>
<keyword evidence="12" id="KW-1185">Reference proteome</keyword>
<evidence type="ECO:0000256" key="8">
    <source>
        <dbReference type="ARBA" id="ARBA00022842"/>
    </source>
</evidence>
<dbReference type="EC" id="5.4.2.8" evidence="5 10"/>
<dbReference type="SUPFAM" id="SSF56784">
    <property type="entry name" value="HAD-like"/>
    <property type="match status" value="1"/>
</dbReference>
<name>A0ABQ9FPG8_TEGGR</name>
<evidence type="ECO:0000256" key="6">
    <source>
        <dbReference type="ARBA" id="ARBA00022490"/>
    </source>
</evidence>
<keyword evidence="9 10" id="KW-0413">Isomerase</keyword>
<dbReference type="InterPro" id="IPR006379">
    <property type="entry name" value="HAD-SF_hydro_IIB"/>
</dbReference>
<dbReference type="EMBL" id="JARBDR010000214">
    <property type="protein sequence ID" value="KAJ8318601.1"/>
    <property type="molecule type" value="Genomic_DNA"/>
</dbReference>
<dbReference type="InterPro" id="IPR036412">
    <property type="entry name" value="HAD-like_sf"/>
</dbReference>
<comment type="subcellular location">
    <subcellularLocation>
        <location evidence="1 10">Cytoplasm</location>
    </subcellularLocation>
</comment>
<dbReference type="NCBIfam" id="TIGR01484">
    <property type="entry name" value="HAD-SF-IIB"/>
    <property type="match status" value="1"/>
</dbReference>
<evidence type="ECO:0000256" key="4">
    <source>
        <dbReference type="ARBA" id="ARBA00011738"/>
    </source>
</evidence>
<dbReference type="Gene3D" id="3.30.1240.20">
    <property type="match status" value="1"/>
</dbReference>
<protein>
    <recommendedName>
        <fullName evidence="5 10">Phosphomannomutase</fullName>
        <ecNumber evidence="5 10">5.4.2.8</ecNumber>
    </recommendedName>
</protein>
<dbReference type="Pfam" id="PF03332">
    <property type="entry name" value="PMM"/>
    <property type="match status" value="2"/>
</dbReference>
<evidence type="ECO:0000256" key="7">
    <source>
        <dbReference type="ARBA" id="ARBA00022723"/>
    </source>
</evidence>
<evidence type="ECO:0000313" key="12">
    <source>
        <dbReference type="Proteomes" id="UP001217089"/>
    </source>
</evidence>
<sequence>MSNSELRIDIHFPLHKIEKNVEDFLEKLKTRVDVALVGGSDLAKIVEQMGGHDDGIFFSICNMSKPYQLVHRRAKCLSRGWIKKGFDSNLPSTPDLEQSPKYTRIGTISQVHQIWNNLPSTPDLEQFPKYTRIGAIPKVHQIWNNFRSTPNLEQSPKYTRFGTISQVHQNWNDFTDTGNSYNLLHYMGEEILQKVINFSLKYMSDITLPAKRGTFVEFRSSMINICPVGRSCSQAERDQFEHHVRQKFVEALRKEFGTSGLKFAIGGQISIDVFPDGWDKTFCLQFIQKAGYKTIHFFGDKTDKGGNDHEIYEDERTIGHKVTSPEDTIQQLEALFFS</sequence>
<comment type="function">
    <text evidence="10">Involved in the synthesis of the GDP-mannose and dolichol-phosphate-mannose required for a number of critical mannosyl transfer reactions.</text>
</comment>
<reference evidence="11 12" key="1">
    <citation type="submission" date="2022-12" db="EMBL/GenBank/DDBJ databases">
        <title>Chromosome-level genome of Tegillarca granosa.</title>
        <authorList>
            <person name="Kim J."/>
        </authorList>
    </citation>
    <scope>NUCLEOTIDE SEQUENCE [LARGE SCALE GENOMIC DNA]</scope>
    <source>
        <strain evidence="11">Teg-2019</strain>
        <tissue evidence="11">Adductor muscle</tissue>
    </source>
</reference>